<evidence type="ECO:0000256" key="6">
    <source>
        <dbReference type="ARBA" id="ARBA00022723"/>
    </source>
</evidence>
<dbReference type="OrthoDB" id="9816402at2"/>
<keyword evidence="6 13" id="KW-0479">Metal-binding</keyword>
<dbReference type="Pfam" id="PF09326">
    <property type="entry name" value="NADH_dhqG_C"/>
    <property type="match status" value="1"/>
</dbReference>
<dbReference type="InterPro" id="IPR050123">
    <property type="entry name" value="Prok_molybdopt-oxidoreductase"/>
</dbReference>
<evidence type="ECO:0000259" key="16">
    <source>
        <dbReference type="PROSITE" id="PS51839"/>
    </source>
</evidence>
<comment type="cofactor">
    <cofactor evidence="13">
        <name>[2Fe-2S] cluster</name>
        <dbReference type="ChEBI" id="CHEBI:190135"/>
    </cofactor>
    <text evidence="13">Binds 1 [2Fe-2S] cluster per subunit.</text>
</comment>
<dbReference type="Gene3D" id="3.30.200.210">
    <property type="match status" value="1"/>
</dbReference>
<evidence type="ECO:0000259" key="15">
    <source>
        <dbReference type="PROSITE" id="PS51669"/>
    </source>
</evidence>
<dbReference type="FunFam" id="3.10.20.740:FF:000004">
    <property type="entry name" value="NADH-quinone oxidoreductase"/>
    <property type="match status" value="1"/>
</dbReference>
<dbReference type="GO" id="GO:0051539">
    <property type="term" value="F:4 iron, 4 sulfur cluster binding"/>
    <property type="evidence" value="ECO:0007669"/>
    <property type="project" value="UniProtKB-KW"/>
</dbReference>
<dbReference type="FunFam" id="3.30.200.210:FF:000002">
    <property type="entry name" value="NADH-ubiquinone oxidoreductase 75 kDa subunit"/>
    <property type="match status" value="1"/>
</dbReference>
<keyword evidence="8 13" id="KW-0408">Iron</keyword>
<dbReference type="InterPro" id="IPR010228">
    <property type="entry name" value="NADH_UbQ_OxRdtase_Gsu"/>
</dbReference>
<dbReference type="SUPFAM" id="SSF53706">
    <property type="entry name" value="Formate dehydrogenase/DMSO reductase, domains 1-3"/>
    <property type="match status" value="1"/>
</dbReference>
<dbReference type="Proteomes" id="UP000236919">
    <property type="component" value="Unassembled WGS sequence"/>
</dbReference>
<reference evidence="17 18" key="1">
    <citation type="submission" date="2018-01" db="EMBL/GenBank/DDBJ databases">
        <title>Genomic Encyclopedia of Type Strains, Phase III (KMG-III): the genomes of soil and plant-associated and newly described type strains.</title>
        <authorList>
            <person name="Whitman W."/>
        </authorList>
    </citation>
    <scope>NUCLEOTIDE SEQUENCE [LARGE SCALE GENOMIC DNA]</scope>
    <source>
        <strain evidence="17 18">1131</strain>
    </source>
</reference>
<dbReference type="Pfam" id="PF10588">
    <property type="entry name" value="NADH-G_4Fe-4S_3"/>
    <property type="match status" value="1"/>
</dbReference>
<dbReference type="PROSITE" id="PS00642">
    <property type="entry name" value="COMPLEX1_75K_2"/>
    <property type="match status" value="1"/>
</dbReference>
<feature type="domain" description="2Fe-2S ferredoxin-type" evidence="14">
    <location>
        <begin position="1"/>
        <end position="87"/>
    </location>
</feature>
<keyword evidence="4 13" id="KW-0004">4Fe-4S</keyword>
<dbReference type="PROSITE" id="PS51669">
    <property type="entry name" value="4FE4S_MOW_BIS_MGD"/>
    <property type="match status" value="1"/>
</dbReference>
<feature type="domain" description="4Fe-4S His(Cys)3-ligated-type" evidence="16">
    <location>
        <begin position="87"/>
        <end position="126"/>
    </location>
</feature>
<evidence type="ECO:0000259" key="14">
    <source>
        <dbReference type="PROSITE" id="PS51085"/>
    </source>
</evidence>
<dbReference type="InterPro" id="IPR001041">
    <property type="entry name" value="2Fe-2S_ferredoxin-type"/>
</dbReference>
<dbReference type="Gene3D" id="3.10.20.740">
    <property type="match status" value="1"/>
</dbReference>
<evidence type="ECO:0000256" key="8">
    <source>
        <dbReference type="ARBA" id="ARBA00023004"/>
    </source>
</evidence>
<keyword evidence="18" id="KW-1185">Reference proteome</keyword>
<dbReference type="PROSITE" id="PS51839">
    <property type="entry name" value="4FE4S_HC3"/>
    <property type="match status" value="1"/>
</dbReference>
<comment type="similarity">
    <text evidence="3 13">Belongs to the complex I 75 kDa subunit family.</text>
</comment>
<keyword evidence="7 13" id="KW-1278">Translocase</keyword>
<dbReference type="PANTHER" id="PTHR43105:SF13">
    <property type="entry name" value="NADH-UBIQUINONE OXIDOREDUCTASE 75 KDA SUBUNIT, MITOCHONDRIAL"/>
    <property type="match status" value="1"/>
</dbReference>
<dbReference type="GO" id="GO:0042773">
    <property type="term" value="P:ATP synthesis coupled electron transport"/>
    <property type="evidence" value="ECO:0007669"/>
    <property type="project" value="InterPro"/>
</dbReference>
<dbReference type="InterPro" id="IPR054351">
    <property type="entry name" value="NADH_UbQ_OxRdtase_ferredoxin"/>
</dbReference>
<evidence type="ECO:0000313" key="18">
    <source>
        <dbReference type="Proteomes" id="UP000236919"/>
    </source>
</evidence>
<proteinExistence type="inferred from homology"/>
<evidence type="ECO:0000256" key="10">
    <source>
        <dbReference type="ARBA" id="ARBA00023027"/>
    </source>
</evidence>
<dbReference type="GO" id="GO:0016651">
    <property type="term" value="F:oxidoreductase activity, acting on NAD(P)H"/>
    <property type="evidence" value="ECO:0007669"/>
    <property type="project" value="InterPro"/>
</dbReference>
<comment type="function">
    <text evidence="13">NDH-1 shuttles electrons from NADH, via FMN and iron-sulfur (Fe-S) centers, to quinones in the respiratory chain. Couples the redox reaction to proton translocation (for every two electrons transferred, four hydrogen ions are translocated across the cytoplasmic membrane), and thus conserves the redox energy in a proton gradient.</text>
</comment>
<evidence type="ECO:0000256" key="12">
    <source>
        <dbReference type="ARBA" id="ARBA00047712"/>
    </source>
</evidence>
<keyword evidence="11" id="KW-0472">Membrane</keyword>
<name>A0A2S4MKW9_9HYPH</name>
<dbReference type="PANTHER" id="PTHR43105">
    <property type="entry name" value="RESPIRATORY NITRATE REDUCTASE"/>
    <property type="match status" value="1"/>
</dbReference>
<feature type="domain" description="4Fe-4S Mo/W bis-MGD-type" evidence="15">
    <location>
        <begin position="224"/>
        <end position="280"/>
    </location>
</feature>
<evidence type="ECO:0000256" key="3">
    <source>
        <dbReference type="ARBA" id="ARBA00005404"/>
    </source>
</evidence>
<dbReference type="PROSITE" id="PS00643">
    <property type="entry name" value="COMPLEX1_75K_3"/>
    <property type="match status" value="1"/>
</dbReference>
<dbReference type="InterPro" id="IPR036010">
    <property type="entry name" value="2Fe-2S_ferredoxin-like_sf"/>
</dbReference>
<dbReference type="NCBIfam" id="TIGR01973">
    <property type="entry name" value="NuoG"/>
    <property type="match status" value="1"/>
</dbReference>
<dbReference type="Pfam" id="PF22117">
    <property type="entry name" value="Fer4_Nqo3"/>
    <property type="match status" value="1"/>
</dbReference>
<dbReference type="CDD" id="cd02773">
    <property type="entry name" value="MopB_Res-Cmplx1_Nad11"/>
    <property type="match status" value="1"/>
</dbReference>
<evidence type="ECO:0000256" key="11">
    <source>
        <dbReference type="ARBA" id="ARBA00023136"/>
    </source>
</evidence>
<dbReference type="EMBL" id="PQFZ01000002">
    <property type="protein sequence ID" value="POR55434.1"/>
    <property type="molecule type" value="Genomic_DNA"/>
</dbReference>
<evidence type="ECO:0000256" key="9">
    <source>
        <dbReference type="ARBA" id="ARBA00023014"/>
    </source>
</evidence>
<dbReference type="Gene3D" id="3.30.70.20">
    <property type="match status" value="1"/>
</dbReference>
<dbReference type="InterPro" id="IPR006963">
    <property type="entry name" value="Mopterin_OxRdtase_4Fe-4S_dom"/>
</dbReference>
<comment type="caution">
    <text evidence="17">The sequence shown here is derived from an EMBL/GenBank/DDBJ whole genome shotgun (WGS) entry which is preliminary data.</text>
</comment>
<evidence type="ECO:0000256" key="4">
    <source>
        <dbReference type="ARBA" id="ARBA00022485"/>
    </source>
</evidence>
<dbReference type="InterPro" id="IPR006656">
    <property type="entry name" value="Mopterin_OxRdtase"/>
</dbReference>
<comment type="subcellular location">
    <subcellularLocation>
        <location evidence="2">Membrane</location>
    </subcellularLocation>
</comment>
<dbReference type="PROSITE" id="PS51085">
    <property type="entry name" value="2FE2S_FER_2"/>
    <property type="match status" value="1"/>
</dbReference>
<dbReference type="GO" id="GO:0016020">
    <property type="term" value="C:membrane"/>
    <property type="evidence" value="ECO:0007669"/>
    <property type="project" value="UniProtKB-SubCell"/>
</dbReference>
<evidence type="ECO:0000256" key="1">
    <source>
        <dbReference type="ARBA" id="ARBA00001966"/>
    </source>
</evidence>
<dbReference type="Pfam" id="PF13510">
    <property type="entry name" value="Fer2_4"/>
    <property type="match status" value="1"/>
</dbReference>
<dbReference type="RefSeq" id="WP_103716948.1">
    <property type="nucleotide sequence ID" value="NZ_PQFZ01000002.1"/>
</dbReference>
<dbReference type="GO" id="GO:0008137">
    <property type="term" value="F:NADH dehydrogenase (ubiquinone) activity"/>
    <property type="evidence" value="ECO:0007669"/>
    <property type="project" value="UniProtKB-UniRule"/>
</dbReference>
<dbReference type="InterPro" id="IPR019574">
    <property type="entry name" value="NADH_UbQ_OxRdtase_Gsu_4Fe4S-bd"/>
</dbReference>
<dbReference type="Pfam" id="PF22151">
    <property type="entry name" value="Fer4_NDSU1"/>
    <property type="match status" value="1"/>
</dbReference>
<comment type="cofactor">
    <cofactor evidence="1 13">
        <name>[4Fe-4S] cluster</name>
        <dbReference type="ChEBI" id="CHEBI:49883"/>
    </cofactor>
</comment>
<comment type="catalytic activity">
    <reaction evidence="12 13">
        <text>a quinone + NADH + 5 H(+)(in) = a quinol + NAD(+) + 4 H(+)(out)</text>
        <dbReference type="Rhea" id="RHEA:57888"/>
        <dbReference type="ChEBI" id="CHEBI:15378"/>
        <dbReference type="ChEBI" id="CHEBI:24646"/>
        <dbReference type="ChEBI" id="CHEBI:57540"/>
        <dbReference type="ChEBI" id="CHEBI:57945"/>
        <dbReference type="ChEBI" id="CHEBI:132124"/>
    </reaction>
</comment>
<dbReference type="GO" id="GO:0051537">
    <property type="term" value="F:2 iron, 2 sulfur cluster binding"/>
    <property type="evidence" value="ECO:0007669"/>
    <property type="project" value="UniProtKB-UniRule"/>
</dbReference>
<evidence type="ECO:0000313" key="17">
    <source>
        <dbReference type="EMBL" id="POR55434.1"/>
    </source>
</evidence>
<organism evidence="17 18">
    <name type="scientific">Bosea psychrotolerans</name>
    <dbReference type="NCBI Taxonomy" id="1871628"/>
    <lineage>
        <taxon>Bacteria</taxon>
        <taxon>Pseudomonadati</taxon>
        <taxon>Pseudomonadota</taxon>
        <taxon>Alphaproteobacteria</taxon>
        <taxon>Hyphomicrobiales</taxon>
        <taxon>Boseaceae</taxon>
        <taxon>Bosea</taxon>
    </lineage>
</organism>
<accession>A0A2S4MKW9</accession>
<dbReference type="InterPro" id="IPR000283">
    <property type="entry name" value="NADH_UbQ_OxRdtase_75kDa_su_CS"/>
</dbReference>
<dbReference type="GO" id="GO:0046872">
    <property type="term" value="F:metal ion binding"/>
    <property type="evidence" value="ECO:0007669"/>
    <property type="project" value="UniProtKB-UniRule"/>
</dbReference>
<dbReference type="EC" id="7.1.1.-" evidence="13"/>
<evidence type="ECO:0000256" key="13">
    <source>
        <dbReference type="RuleBase" id="RU003525"/>
    </source>
</evidence>
<dbReference type="InterPro" id="IPR015405">
    <property type="entry name" value="NDUFS1-like_C"/>
</dbReference>
<dbReference type="CDD" id="cd00207">
    <property type="entry name" value="fer2"/>
    <property type="match status" value="1"/>
</dbReference>
<keyword evidence="10 13" id="KW-0520">NAD</keyword>
<gene>
    <name evidence="17" type="ORF">CYD53_102320</name>
</gene>
<dbReference type="SUPFAM" id="SSF54292">
    <property type="entry name" value="2Fe-2S ferredoxin-like"/>
    <property type="match status" value="1"/>
</dbReference>
<evidence type="ECO:0000256" key="7">
    <source>
        <dbReference type="ARBA" id="ARBA00022967"/>
    </source>
</evidence>
<dbReference type="FunFam" id="3.30.70.20:FF:000002">
    <property type="entry name" value="NADH-ubiquinone oxidoreductase 75 kDa subunit"/>
    <property type="match status" value="1"/>
</dbReference>
<dbReference type="SMART" id="SM00929">
    <property type="entry name" value="NADH-G_4Fe-4S_3"/>
    <property type="match status" value="1"/>
</dbReference>
<evidence type="ECO:0000256" key="5">
    <source>
        <dbReference type="ARBA" id="ARBA00022714"/>
    </source>
</evidence>
<dbReference type="Pfam" id="PF00384">
    <property type="entry name" value="Molybdopterin"/>
    <property type="match status" value="1"/>
</dbReference>
<dbReference type="AlphaFoldDB" id="A0A2S4MKW9"/>
<keyword evidence="5 13" id="KW-0001">2Fe-2S</keyword>
<dbReference type="SUPFAM" id="SSF54862">
    <property type="entry name" value="4Fe-4S ferredoxins"/>
    <property type="match status" value="1"/>
</dbReference>
<sequence>MTKLLIDGIEVDVPADYTVLQACEAAGAEVPRFCFHERLSIAGNCRMCLVEVKGGPPKPQASCAIGVRDLRPGPNGEPPVVSTKSPMVKKAREGVMEFLLINHPLDCPICDQGGECDLQDQAMAYGVDNSRYAENKRAVEDKYIGPLVKTSMTRCIQCTRCVRFTTEVAGGTDLGAIGRGEDMEITTYLEQAMTSELQGNIVDLCPVGALTSKPYQNKARPWELTKTESIDVMDAVGSAIRVDSRGREVMRILPRINEAVNEEWISDKTRHIVDGLRTQRLDRPYIRQNGALKPASWNEAFALIAAKVKAASPEKIGAIAGDLAAVEEMFALKSLMASLGSANLDGRQDGTKLDPKFGRASYILNAGIAGIDEADSLLIIGANPRKEAPILNARIRKRWLRGDFKVGLIGEKVDLTYDYDYLGAGSDTLAELIKTATAGKAKPMVLVGQGALTRADGAAILSMAAKAAQVLGGAGEGWSGFGVLHTAAARVGSLDLGFVPGEGGLDVAGMLSPGALDVLFLLGADEIEVPAGAFVVYQGTHGDKGAHRADVILPGAAYTEKSGTYANTEGRVQMTDRATFPPGDAREDWAVLRALSAALGKTLPFDSLAGLRKALYEAYPHFAALDSLPASDASGLGKLAGLGGKAEKAGFVSPVSDFYQTNPIARASAVMAECSALASGRLRQAAE</sequence>
<evidence type="ECO:0000256" key="2">
    <source>
        <dbReference type="ARBA" id="ARBA00004370"/>
    </source>
</evidence>
<keyword evidence="9 13" id="KW-0411">Iron-sulfur</keyword>
<keyword evidence="13" id="KW-0874">Quinone</keyword>
<dbReference type="GO" id="GO:0048038">
    <property type="term" value="F:quinone binding"/>
    <property type="evidence" value="ECO:0007669"/>
    <property type="project" value="UniProtKB-UniRule"/>
</dbReference>
<protein>
    <recommendedName>
        <fullName evidence="13">NADH-quinone oxidoreductase</fullName>
        <ecNumber evidence="13">7.1.1.-</ecNumber>
    </recommendedName>
</protein>
<dbReference type="Gene3D" id="3.40.50.740">
    <property type="match status" value="1"/>
</dbReference>